<dbReference type="OrthoDB" id="5421216at2759"/>
<proteinExistence type="predicted"/>
<name>A0A9P8TWB1_9HYPO</name>
<sequence>MRAASVVAMAACLTVGLCGANNPAPQCALDCASSIRDDKGSLDLKTICGDKLMTNSLFQCLISSCSHDIYGPAVAHVVLACSDLGMSIGPLHPVVVQHVDLEKPRYLPTPSVPAAAYSTPADPDPSLQDAGRLKLGFDISIDLKCNSGSDGLVTVSLPPSIPPAPSASPPSQAPDPENGGGEGENGTDDGESTASSSSPTDQTQAAADPSVTSSCPPESATSSTQDASGEQTPSPSTDAGDQGGHAVTSAPSPTSPGGGYPESPASASPCSTTSEDTGGPDPQDPNQSGSSLGSPTEPSHPPNGNVSRSHPRLPFVPNHGAYNCGSTISFAFSLFPFVGHQIDGTRASVDHPPDGKSTGKPTGKSTGKPTGEPTGEPTDKTTAPSENEPVGSVMVKIIRPGEASAETTHVALWGKAPSATAASEDTISNEDGHASPARFAIGSILMAESAVDADHDAAAASNSSPTQTRFVTSRPKATTFSVQAVDAATLLPKVELTSGDSKPKPRLCTIVLLMMLISGILMS</sequence>
<feature type="region of interest" description="Disordered" evidence="1">
    <location>
        <begin position="154"/>
        <end position="312"/>
    </location>
</feature>
<evidence type="ECO:0000313" key="4">
    <source>
        <dbReference type="Proteomes" id="UP000827724"/>
    </source>
</evidence>
<dbReference type="Proteomes" id="UP000827724">
    <property type="component" value="Unassembled WGS sequence"/>
</dbReference>
<evidence type="ECO:0000256" key="2">
    <source>
        <dbReference type="SAM" id="SignalP"/>
    </source>
</evidence>
<protein>
    <recommendedName>
        <fullName evidence="5">Extracellular membrane protein CFEM domain-containing protein</fullName>
    </recommendedName>
</protein>
<feature type="compositionally biased region" description="Low complexity" evidence="1">
    <location>
        <begin position="262"/>
        <end position="275"/>
    </location>
</feature>
<feature type="region of interest" description="Disordered" evidence="1">
    <location>
        <begin position="345"/>
        <end position="391"/>
    </location>
</feature>
<feature type="compositionally biased region" description="Polar residues" evidence="1">
    <location>
        <begin position="192"/>
        <end position="239"/>
    </location>
</feature>
<feature type="chain" id="PRO_5040247596" description="Extracellular membrane protein CFEM domain-containing protein" evidence="2">
    <location>
        <begin position="21"/>
        <end position="523"/>
    </location>
</feature>
<feature type="compositionally biased region" description="Polar residues" evidence="1">
    <location>
        <begin position="284"/>
        <end position="308"/>
    </location>
</feature>
<feature type="compositionally biased region" description="Pro residues" evidence="1">
    <location>
        <begin position="159"/>
        <end position="173"/>
    </location>
</feature>
<dbReference type="AlphaFoldDB" id="A0A9P8TWB1"/>
<comment type="caution">
    <text evidence="3">The sequence shown here is derived from an EMBL/GenBank/DDBJ whole genome shotgun (WGS) entry which is preliminary data.</text>
</comment>
<dbReference type="EMBL" id="JAIWOZ010000003">
    <property type="protein sequence ID" value="KAH6607283.1"/>
    <property type="molecule type" value="Genomic_DNA"/>
</dbReference>
<gene>
    <name evidence="3" type="ORF">Trco_003596</name>
</gene>
<evidence type="ECO:0008006" key="5">
    <source>
        <dbReference type="Google" id="ProtNLM"/>
    </source>
</evidence>
<organism evidence="3 4">
    <name type="scientific">Trichoderma cornu-damae</name>
    <dbReference type="NCBI Taxonomy" id="654480"/>
    <lineage>
        <taxon>Eukaryota</taxon>
        <taxon>Fungi</taxon>
        <taxon>Dikarya</taxon>
        <taxon>Ascomycota</taxon>
        <taxon>Pezizomycotina</taxon>
        <taxon>Sordariomycetes</taxon>
        <taxon>Hypocreomycetidae</taxon>
        <taxon>Hypocreales</taxon>
        <taxon>Hypocreaceae</taxon>
        <taxon>Trichoderma</taxon>
    </lineage>
</organism>
<reference evidence="3" key="1">
    <citation type="submission" date="2021-08" db="EMBL/GenBank/DDBJ databases">
        <title>Chromosome-Level Trichoderma cornu-damae using Hi-C Data.</title>
        <authorList>
            <person name="Kim C.S."/>
        </authorList>
    </citation>
    <scope>NUCLEOTIDE SEQUENCE</scope>
    <source>
        <strain evidence="3">KA19-0412C</strain>
    </source>
</reference>
<feature type="signal peptide" evidence="2">
    <location>
        <begin position="1"/>
        <end position="20"/>
    </location>
</feature>
<evidence type="ECO:0000313" key="3">
    <source>
        <dbReference type="EMBL" id="KAH6607283.1"/>
    </source>
</evidence>
<accession>A0A9P8TWB1</accession>
<evidence type="ECO:0000256" key="1">
    <source>
        <dbReference type="SAM" id="MobiDB-lite"/>
    </source>
</evidence>
<keyword evidence="4" id="KW-1185">Reference proteome</keyword>
<feature type="compositionally biased region" description="Polar residues" evidence="1">
    <location>
        <begin position="359"/>
        <end position="368"/>
    </location>
</feature>
<keyword evidence="2" id="KW-0732">Signal</keyword>